<dbReference type="STRING" id="394096.DB31_3679"/>
<gene>
    <name evidence="6" type="ORF">DB31_3679</name>
</gene>
<dbReference type="PANTHER" id="PTHR30111:SF1">
    <property type="entry name" value="33 KDA CHAPERONIN"/>
    <property type="match status" value="1"/>
</dbReference>
<dbReference type="PIRSF" id="PIRSF005261">
    <property type="entry name" value="Heat_shock_Hsp33"/>
    <property type="match status" value="1"/>
</dbReference>
<evidence type="ECO:0000256" key="2">
    <source>
        <dbReference type="ARBA" id="ARBA00022833"/>
    </source>
</evidence>
<dbReference type="Gene3D" id="3.90.1280.10">
    <property type="entry name" value="HSP33 redox switch-like"/>
    <property type="match status" value="1"/>
</dbReference>
<sequence length="311" mass="33574">MASAAVLGTLQPLLMADELISGLLKDVDVRVVLALTSELSRQARATHKSLPASAALLSQGLTAAALMGALQKGETRINIQLECDGPLRGFFVDGDTAGVVRGYTKNPLVAHMGAEGGYRWRPVLGNKGFISVLRDTGSGEYYRSSVELERFDFAEDLERYFGLSDQVATQLTLAQLPTPGNGAPEPLGIVAGVLLQPLPNGDREAFQALGAQVKARFHEVLQAHAAEGGSALLKALLPGRTDLEVMSRYPLRFTCTCSRERVKTALMAMGREELTDLLEKEGKAEVTCQFCTTHYVIPSEEIRELMKEAGQ</sequence>
<dbReference type="Proteomes" id="UP000028725">
    <property type="component" value="Unassembled WGS sequence"/>
</dbReference>
<dbReference type="GO" id="GO:0051082">
    <property type="term" value="F:unfolded protein binding"/>
    <property type="evidence" value="ECO:0007669"/>
    <property type="project" value="InterPro"/>
</dbReference>
<keyword evidence="4" id="KW-0143">Chaperone</keyword>
<dbReference type="Gene3D" id="3.55.30.10">
    <property type="entry name" value="Hsp33 domain"/>
    <property type="match status" value="1"/>
</dbReference>
<dbReference type="PANTHER" id="PTHR30111">
    <property type="entry name" value="33 KDA CHAPERONIN"/>
    <property type="match status" value="1"/>
</dbReference>
<evidence type="ECO:0000256" key="1">
    <source>
        <dbReference type="ARBA" id="ARBA00022490"/>
    </source>
</evidence>
<dbReference type="GO" id="GO:0005737">
    <property type="term" value="C:cytoplasm"/>
    <property type="evidence" value="ECO:0007669"/>
    <property type="project" value="InterPro"/>
</dbReference>
<dbReference type="AlphaFoldDB" id="A0A085WV36"/>
<dbReference type="SUPFAM" id="SSF64397">
    <property type="entry name" value="Hsp33 domain"/>
    <property type="match status" value="1"/>
</dbReference>
<dbReference type="InterPro" id="IPR016153">
    <property type="entry name" value="Heat_shock_Hsp33_N"/>
</dbReference>
<accession>A0A085WV36</accession>
<reference evidence="6 7" key="1">
    <citation type="submission" date="2014-04" db="EMBL/GenBank/DDBJ databases">
        <title>Genome assembly of Hyalangium minutum DSM 14724.</title>
        <authorList>
            <person name="Sharma G."/>
            <person name="Subramanian S."/>
        </authorList>
    </citation>
    <scope>NUCLEOTIDE SEQUENCE [LARGE SCALE GENOMIC DNA]</scope>
    <source>
        <strain evidence="6 7">DSM 14724</strain>
    </source>
</reference>
<dbReference type="Pfam" id="PF01430">
    <property type="entry name" value="HSP33"/>
    <property type="match status" value="1"/>
</dbReference>
<dbReference type="GO" id="GO:0042026">
    <property type="term" value="P:protein refolding"/>
    <property type="evidence" value="ECO:0007669"/>
    <property type="project" value="TreeGrafter"/>
</dbReference>
<name>A0A085WV36_9BACT</name>
<keyword evidence="7" id="KW-1185">Reference proteome</keyword>
<dbReference type="EMBL" id="JMCB01000002">
    <property type="protein sequence ID" value="KFE71549.1"/>
    <property type="molecule type" value="Genomic_DNA"/>
</dbReference>
<evidence type="ECO:0000256" key="4">
    <source>
        <dbReference type="ARBA" id="ARBA00023186"/>
    </source>
</evidence>
<evidence type="ECO:0000313" key="7">
    <source>
        <dbReference type="Proteomes" id="UP000028725"/>
    </source>
</evidence>
<protein>
    <submittedName>
        <fullName evidence="6">Hsp33 family protein</fullName>
    </submittedName>
</protein>
<dbReference type="InterPro" id="IPR016154">
    <property type="entry name" value="Heat_shock_Hsp33_C"/>
</dbReference>
<proteinExistence type="predicted"/>
<keyword evidence="1" id="KW-0963">Cytoplasm</keyword>
<keyword evidence="3" id="KW-1015">Disulfide bond</keyword>
<keyword evidence="2" id="KW-0862">Zinc</keyword>
<organism evidence="6 7">
    <name type="scientific">Hyalangium minutum</name>
    <dbReference type="NCBI Taxonomy" id="394096"/>
    <lineage>
        <taxon>Bacteria</taxon>
        <taxon>Pseudomonadati</taxon>
        <taxon>Myxococcota</taxon>
        <taxon>Myxococcia</taxon>
        <taxon>Myxococcales</taxon>
        <taxon>Cystobacterineae</taxon>
        <taxon>Archangiaceae</taxon>
        <taxon>Hyalangium</taxon>
    </lineage>
</organism>
<comment type="caution">
    <text evidence="6">The sequence shown here is derived from an EMBL/GenBank/DDBJ whole genome shotgun (WGS) entry which is preliminary data.</text>
</comment>
<dbReference type="InterPro" id="IPR000397">
    <property type="entry name" value="Heat_shock_Hsp33"/>
</dbReference>
<evidence type="ECO:0000256" key="3">
    <source>
        <dbReference type="ARBA" id="ARBA00023157"/>
    </source>
</evidence>
<dbReference type="SUPFAM" id="SSF118352">
    <property type="entry name" value="HSP33 redox switch-like"/>
    <property type="match status" value="1"/>
</dbReference>
<evidence type="ECO:0000313" key="6">
    <source>
        <dbReference type="EMBL" id="KFE71549.1"/>
    </source>
</evidence>
<evidence type="ECO:0000256" key="5">
    <source>
        <dbReference type="ARBA" id="ARBA00023284"/>
    </source>
</evidence>
<keyword evidence="5" id="KW-0676">Redox-active center</keyword>
<dbReference type="GO" id="GO:0044183">
    <property type="term" value="F:protein folding chaperone"/>
    <property type="evidence" value="ECO:0007669"/>
    <property type="project" value="TreeGrafter"/>
</dbReference>